<evidence type="ECO:0000313" key="2">
    <source>
        <dbReference type="EMBL" id="KAJ9574316.1"/>
    </source>
</evidence>
<comment type="caution">
    <text evidence="2">The sequence shown here is derived from an EMBL/GenBank/DDBJ whole genome shotgun (WGS) entry which is preliminary data.</text>
</comment>
<protein>
    <submittedName>
        <fullName evidence="2">Uncharacterized protein</fullName>
    </submittedName>
</protein>
<evidence type="ECO:0000256" key="1">
    <source>
        <dbReference type="SAM" id="Phobius"/>
    </source>
</evidence>
<keyword evidence="1" id="KW-0472">Membrane</keyword>
<name>A0AAD8E2A0_DIPPU</name>
<dbReference type="InterPro" id="IPR036927">
    <property type="entry name" value="Cyt_c_oxase-like_su1_sf"/>
</dbReference>
<feature type="transmembrane region" description="Helical" evidence="1">
    <location>
        <begin position="63"/>
        <end position="82"/>
    </location>
</feature>
<feature type="non-terminal residue" evidence="2">
    <location>
        <position position="1"/>
    </location>
</feature>
<feature type="transmembrane region" description="Helical" evidence="1">
    <location>
        <begin position="94"/>
        <end position="115"/>
    </location>
</feature>
<feature type="non-terminal residue" evidence="2">
    <location>
        <position position="117"/>
    </location>
</feature>
<accession>A0AAD8E2A0</accession>
<gene>
    <name evidence="2" type="ORF">L9F63_026038</name>
</gene>
<dbReference type="SUPFAM" id="SSF81442">
    <property type="entry name" value="Cytochrome c oxidase subunit I-like"/>
    <property type="match status" value="1"/>
</dbReference>
<organism evidence="2 3">
    <name type="scientific">Diploptera punctata</name>
    <name type="common">Pacific beetle cockroach</name>
    <dbReference type="NCBI Taxonomy" id="6984"/>
    <lineage>
        <taxon>Eukaryota</taxon>
        <taxon>Metazoa</taxon>
        <taxon>Ecdysozoa</taxon>
        <taxon>Arthropoda</taxon>
        <taxon>Hexapoda</taxon>
        <taxon>Insecta</taxon>
        <taxon>Pterygota</taxon>
        <taxon>Neoptera</taxon>
        <taxon>Polyneoptera</taxon>
        <taxon>Dictyoptera</taxon>
        <taxon>Blattodea</taxon>
        <taxon>Blaberoidea</taxon>
        <taxon>Blaberidae</taxon>
        <taxon>Diplopterinae</taxon>
        <taxon>Diploptera</taxon>
    </lineage>
</organism>
<reference evidence="2" key="2">
    <citation type="submission" date="2023-05" db="EMBL/GenBank/DDBJ databases">
        <authorList>
            <person name="Fouks B."/>
        </authorList>
    </citation>
    <scope>NUCLEOTIDE SEQUENCE</scope>
    <source>
        <strain evidence="2">Stay&amp;Tobe</strain>
        <tissue evidence="2">Testes</tissue>
    </source>
</reference>
<keyword evidence="1" id="KW-1133">Transmembrane helix</keyword>
<keyword evidence="1" id="KW-0812">Transmembrane</keyword>
<sequence length="117" mass="13364">HCEMQVAVLINCKIRQEIRNQYHTVSMLRNPKSISHCFNVKESTNQLINSAALTIVLQDLLQIQFMIIFTGVNLTFFSTTFFRPSGDTPAIFRLSRCLYSMNVVSSIGSIISFVLDW</sequence>
<keyword evidence="3" id="KW-1185">Reference proteome</keyword>
<evidence type="ECO:0000313" key="3">
    <source>
        <dbReference type="Proteomes" id="UP001233999"/>
    </source>
</evidence>
<dbReference type="AlphaFoldDB" id="A0AAD8E2A0"/>
<dbReference type="EMBL" id="JASPKZ010010485">
    <property type="protein sequence ID" value="KAJ9574316.1"/>
    <property type="molecule type" value="Genomic_DNA"/>
</dbReference>
<dbReference type="Proteomes" id="UP001233999">
    <property type="component" value="Unassembled WGS sequence"/>
</dbReference>
<reference evidence="2" key="1">
    <citation type="journal article" date="2023" name="IScience">
        <title>Live-bearing cockroach genome reveals convergent evolutionary mechanisms linked to viviparity in insects and beyond.</title>
        <authorList>
            <person name="Fouks B."/>
            <person name="Harrison M.C."/>
            <person name="Mikhailova A.A."/>
            <person name="Marchal E."/>
            <person name="English S."/>
            <person name="Carruthers M."/>
            <person name="Jennings E.C."/>
            <person name="Chiamaka E.L."/>
            <person name="Frigard R.A."/>
            <person name="Pippel M."/>
            <person name="Attardo G.M."/>
            <person name="Benoit J.B."/>
            <person name="Bornberg-Bauer E."/>
            <person name="Tobe S.S."/>
        </authorList>
    </citation>
    <scope>NUCLEOTIDE SEQUENCE</scope>
    <source>
        <strain evidence="2">Stay&amp;Tobe</strain>
    </source>
</reference>
<proteinExistence type="predicted"/>